<evidence type="ECO:0000313" key="2">
    <source>
        <dbReference type="EMBL" id="EME44768.1"/>
    </source>
</evidence>
<protein>
    <submittedName>
        <fullName evidence="2">Uncharacterized protein</fullName>
    </submittedName>
</protein>
<reference evidence="3" key="1">
    <citation type="journal article" date="2012" name="PLoS Genet.">
        <title>The genomes of the fungal plant pathogens Cladosporium fulvum and Dothistroma septosporum reveal adaptation to different hosts and lifestyles but also signatures of common ancestry.</title>
        <authorList>
            <person name="de Wit P.J.G.M."/>
            <person name="van der Burgt A."/>
            <person name="Oekmen B."/>
            <person name="Stergiopoulos I."/>
            <person name="Abd-Elsalam K.A."/>
            <person name="Aerts A.L."/>
            <person name="Bahkali A.H."/>
            <person name="Beenen H.G."/>
            <person name="Chettri P."/>
            <person name="Cox M.P."/>
            <person name="Datema E."/>
            <person name="de Vries R.P."/>
            <person name="Dhillon B."/>
            <person name="Ganley A.R."/>
            <person name="Griffiths S.A."/>
            <person name="Guo Y."/>
            <person name="Hamelin R.C."/>
            <person name="Henrissat B."/>
            <person name="Kabir M.S."/>
            <person name="Jashni M.K."/>
            <person name="Kema G."/>
            <person name="Klaubauf S."/>
            <person name="Lapidus A."/>
            <person name="Levasseur A."/>
            <person name="Lindquist E."/>
            <person name="Mehrabi R."/>
            <person name="Ohm R.A."/>
            <person name="Owen T.J."/>
            <person name="Salamov A."/>
            <person name="Schwelm A."/>
            <person name="Schijlen E."/>
            <person name="Sun H."/>
            <person name="van den Burg H.A."/>
            <person name="van Ham R.C.H.J."/>
            <person name="Zhang S."/>
            <person name="Goodwin S.B."/>
            <person name="Grigoriev I.V."/>
            <person name="Collemare J."/>
            <person name="Bradshaw R.E."/>
        </authorList>
    </citation>
    <scope>NUCLEOTIDE SEQUENCE [LARGE SCALE GENOMIC DNA]</scope>
    <source>
        <strain evidence="3">NZE10 / CBS 128990</strain>
    </source>
</reference>
<dbReference type="HOGENOM" id="CLU_857954_0_0_1"/>
<accession>N1PPB1</accession>
<reference evidence="2 3" key="2">
    <citation type="journal article" date="2012" name="PLoS Pathog.">
        <title>Diverse lifestyles and strategies of plant pathogenesis encoded in the genomes of eighteen Dothideomycetes fungi.</title>
        <authorList>
            <person name="Ohm R.A."/>
            <person name="Feau N."/>
            <person name="Henrissat B."/>
            <person name="Schoch C.L."/>
            <person name="Horwitz B.A."/>
            <person name="Barry K.W."/>
            <person name="Condon B.J."/>
            <person name="Copeland A.C."/>
            <person name="Dhillon B."/>
            <person name="Glaser F."/>
            <person name="Hesse C.N."/>
            <person name="Kosti I."/>
            <person name="LaButti K."/>
            <person name="Lindquist E.A."/>
            <person name="Lucas S."/>
            <person name="Salamov A.A."/>
            <person name="Bradshaw R.E."/>
            <person name="Ciuffetti L."/>
            <person name="Hamelin R.C."/>
            <person name="Kema G.H.J."/>
            <person name="Lawrence C."/>
            <person name="Scott J.A."/>
            <person name="Spatafora J.W."/>
            <person name="Turgeon B.G."/>
            <person name="de Wit P.J.G.M."/>
            <person name="Zhong S."/>
            <person name="Goodwin S.B."/>
            <person name="Grigoriev I.V."/>
        </authorList>
    </citation>
    <scope>NUCLEOTIDE SEQUENCE [LARGE SCALE GENOMIC DNA]</scope>
    <source>
        <strain evidence="3">NZE10 / CBS 128990</strain>
    </source>
</reference>
<dbReference type="AlphaFoldDB" id="N1PPB1"/>
<proteinExistence type="predicted"/>
<evidence type="ECO:0000313" key="3">
    <source>
        <dbReference type="Proteomes" id="UP000016933"/>
    </source>
</evidence>
<evidence type="ECO:0000256" key="1">
    <source>
        <dbReference type="SAM" id="MobiDB-lite"/>
    </source>
</evidence>
<organism evidence="2 3">
    <name type="scientific">Dothistroma septosporum (strain NZE10 / CBS 128990)</name>
    <name type="common">Red band needle blight fungus</name>
    <name type="synonym">Mycosphaerella pini</name>
    <dbReference type="NCBI Taxonomy" id="675120"/>
    <lineage>
        <taxon>Eukaryota</taxon>
        <taxon>Fungi</taxon>
        <taxon>Dikarya</taxon>
        <taxon>Ascomycota</taxon>
        <taxon>Pezizomycotina</taxon>
        <taxon>Dothideomycetes</taxon>
        <taxon>Dothideomycetidae</taxon>
        <taxon>Mycosphaerellales</taxon>
        <taxon>Mycosphaerellaceae</taxon>
        <taxon>Dothistroma</taxon>
    </lineage>
</organism>
<dbReference type="Proteomes" id="UP000016933">
    <property type="component" value="Unassembled WGS sequence"/>
</dbReference>
<sequence length="324" mass="36607">MKRRNQMKKGSRNQQRSDISKDNDIDSTATKDNLRLSRLTALPTEIVTIIASHLPLPMWDDRYYDRPDNLLQLRKTCKTMQENTLPYFCERFFTNVKIKIDSRHTRDLDMTLYFLDFIDIAGAVSGIHLDLSNDTPLDTEICGSLLSKILAKLPRKIAQRITISRSGGMPTDYTLSVHILVTAFVHALVASEHRVSSFELARVDLAYVPLQVLLTAQRDDLKELNFEESMLLGGTWDDILHACSNCSRLMSLYMSGLSFMAEEKLTTPVEPTFRNPRIFAASRAIVRAVRSPVNGKIESYKLSGPSAWLAGREAVKLGLEVILD</sequence>
<dbReference type="OMA" id="HAAYDIC"/>
<dbReference type="OrthoDB" id="10575109at2759"/>
<gene>
    <name evidence="2" type="ORF">DOTSEDRAFT_24756</name>
</gene>
<feature type="compositionally biased region" description="Basic residues" evidence="1">
    <location>
        <begin position="1"/>
        <end position="11"/>
    </location>
</feature>
<keyword evidence="3" id="KW-1185">Reference proteome</keyword>
<dbReference type="EMBL" id="KB446539">
    <property type="protein sequence ID" value="EME44768.1"/>
    <property type="molecule type" value="Genomic_DNA"/>
</dbReference>
<feature type="region of interest" description="Disordered" evidence="1">
    <location>
        <begin position="1"/>
        <end position="26"/>
    </location>
</feature>
<name>N1PPB1_DOTSN</name>